<evidence type="ECO:0000313" key="4">
    <source>
        <dbReference type="Proteomes" id="UP000576368"/>
    </source>
</evidence>
<dbReference type="RefSeq" id="WP_118305321.1">
    <property type="nucleotide sequence ID" value="NZ_BMPA01000002.1"/>
</dbReference>
<proteinExistence type="predicted"/>
<evidence type="ECO:0000313" key="5">
    <source>
        <dbReference type="Proteomes" id="UP001302374"/>
    </source>
</evidence>
<keyword evidence="1" id="KW-0812">Transmembrane</keyword>
<dbReference type="EMBL" id="JAATLI010000002">
    <property type="protein sequence ID" value="NJC17085.1"/>
    <property type="molecule type" value="Genomic_DNA"/>
</dbReference>
<evidence type="ECO:0000313" key="2">
    <source>
        <dbReference type="EMBL" id="NJC17085.1"/>
    </source>
</evidence>
<name>A0A7X6BHQ2_9BACT</name>
<feature type="transmembrane region" description="Helical" evidence="1">
    <location>
        <begin position="38"/>
        <end position="56"/>
    </location>
</feature>
<evidence type="ECO:0000313" key="3">
    <source>
        <dbReference type="EMBL" id="WOF13829.1"/>
    </source>
</evidence>
<dbReference type="GeneID" id="86893000"/>
<sequence length="234" mass="26622">MNQQGTAFLMLLLPIIKIGITIWAVYRAKELNRSRWGWGIFTFFLTLPAFIILLCLGKKKDNSSKKIDSSPISKKIANKIPFISLEVFKQHLINKNWVLLRNSEGHRQVYIFQKDQTLLISQAGEVDKGRWEEVGDNSILIEVDNKSTLYKPTHKTEHLLILKVDGKEEYLHFVDEKLYEEGCKTTDKINELISSTNNSNEIKEDDITGLIGTIIFSIVAMTIGILIAVGLSSR</sequence>
<accession>A0A7X6BHQ2</accession>
<keyword evidence="1" id="KW-1133">Transmembrane helix</keyword>
<gene>
    <name evidence="3" type="ORF">F1644_16855</name>
    <name evidence="2" type="ORF">GGR15_000690</name>
</gene>
<protein>
    <submittedName>
        <fullName evidence="2">Uncharacterized protein</fullName>
    </submittedName>
</protein>
<feature type="transmembrane region" description="Helical" evidence="1">
    <location>
        <begin position="7"/>
        <end position="26"/>
    </location>
</feature>
<dbReference type="EMBL" id="CP043839">
    <property type="protein sequence ID" value="WOF13829.1"/>
    <property type="molecule type" value="Genomic_DNA"/>
</dbReference>
<keyword evidence="1" id="KW-0472">Membrane</keyword>
<dbReference type="Proteomes" id="UP001302374">
    <property type="component" value="Chromosome"/>
</dbReference>
<evidence type="ECO:0000256" key="1">
    <source>
        <dbReference type="SAM" id="Phobius"/>
    </source>
</evidence>
<feature type="transmembrane region" description="Helical" evidence="1">
    <location>
        <begin position="207"/>
        <end position="231"/>
    </location>
</feature>
<reference evidence="3 5" key="1">
    <citation type="submission" date="2019-09" db="EMBL/GenBank/DDBJ databases">
        <title>Butyricimonas paravirosa DSM 105722 (=214-4 = JCM 18677 = CCUG 65563).</title>
        <authorList>
            <person name="Le Roy T."/>
            <person name="Cani P.D."/>
        </authorList>
    </citation>
    <scope>NUCLEOTIDE SEQUENCE [LARGE SCALE GENOMIC DNA]</scope>
    <source>
        <strain evidence="3 5">DSM 105722</strain>
    </source>
</reference>
<organism evidence="2 4">
    <name type="scientific">Butyricimonas paravirosa</name>
    <dbReference type="NCBI Taxonomy" id="1472417"/>
    <lineage>
        <taxon>Bacteria</taxon>
        <taxon>Pseudomonadati</taxon>
        <taxon>Bacteroidota</taxon>
        <taxon>Bacteroidia</taxon>
        <taxon>Bacteroidales</taxon>
        <taxon>Odoribacteraceae</taxon>
        <taxon>Butyricimonas</taxon>
    </lineage>
</organism>
<dbReference type="Proteomes" id="UP000576368">
    <property type="component" value="Unassembled WGS sequence"/>
</dbReference>
<dbReference type="AlphaFoldDB" id="A0A7X6BHQ2"/>
<reference evidence="2 4" key="2">
    <citation type="submission" date="2020-03" db="EMBL/GenBank/DDBJ databases">
        <title>Genomic Encyclopedia of Type Strains, Phase IV (KMG-IV): sequencing the most valuable type-strain genomes for metagenomic binning, comparative biology and taxonomic classification.</title>
        <authorList>
            <person name="Goeker M."/>
        </authorList>
    </citation>
    <scope>NUCLEOTIDE SEQUENCE [LARGE SCALE GENOMIC DNA]</scope>
    <source>
        <strain evidence="2 4">DSM 105722</strain>
    </source>
</reference>
<keyword evidence="5" id="KW-1185">Reference proteome</keyword>